<reference evidence="2 3" key="1">
    <citation type="submission" date="2024-02" db="EMBL/GenBank/DDBJ databases">
        <title>First draft genome assembly of two strains of Seiridium cardinale.</title>
        <authorList>
            <person name="Emiliani G."/>
            <person name="Scali E."/>
        </authorList>
    </citation>
    <scope>NUCLEOTIDE SEQUENCE [LARGE SCALE GENOMIC DNA]</scope>
    <source>
        <strain evidence="2 3">BM-138-000479</strain>
    </source>
</reference>
<evidence type="ECO:0000313" key="2">
    <source>
        <dbReference type="EMBL" id="KAK9783839.1"/>
    </source>
</evidence>
<accession>A0ABR2Y9E2</accession>
<keyword evidence="1" id="KW-1133">Transmembrane helix</keyword>
<organism evidence="2 3">
    <name type="scientific">Seiridium cardinale</name>
    <dbReference type="NCBI Taxonomy" id="138064"/>
    <lineage>
        <taxon>Eukaryota</taxon>
        <taxon>Fungi</taxon>
        <taxon>Dikarya</taxon>
        <taxon>Ascomycota</taxon>
        <taxon>Pezizomycotina</taxon>
        <taxon>Sordariomycetes</taxon>
        <taxon>Xylariomycetidae</taxon>
        <taxon>Amphisphaeriales</taxon>
        <taxon>Sporocadaceae</taxon>
        <taxon>Seiridium</taxon>
    </lineage>
</organism>
<gene>
    <name evidence="2" type="ORF">SCAR479_00398</name>
</gene>
<evidence type="ECO:0000256" key="1">
    <source>
        <dbReference type="SAM" id="Phobius"/>
    </source>
</evidence>
<protein>
    <submittedName>
        <fullName evidence="2">Microtubule associated protein</fullName>
    </submittedName>
</protein>
<keyword evidence="1" id="KW-0472">Membrane</keyword>
<feature type="transmembrane region" description="Helical" evidence="1">
    <location>
        <begin position="16"/>
        <end position="35"/>
    </location>
</feature>
<sequence length="179" mass="20131">MVTRHSFGGGIDVQSSIGALSILFLSAGFMAYVNIKKLQIEELRAWMLRAWVYAGSVITTRFILFSGVAIISHIGGYVAAIQCAKIHWMLKNENETLVSYPEYMPFFRDNKDEIALVHATIYGSQPEAAAAYDLTYGTAHWIALGIHVLAIELYLRLTSSEHERLRRISYQRQSEAGML</sequence>
<name>A0ABR2Y9E2_9PEZI</name>
<dbReference type="EMBL" id="JARVKM010000001">
    <property type="protein sequence ID" value="KAK9783839.1"/>
    <property type="molecule type" value="Genomic_DNA"/>
</dbReference>
<comment type="caution">
    <text evidence="2">The sequence shown here is derived from an EMBL/GenBank/DDBJ whole genome shotgun (WGS) entry which is preliminary data.</text>
</comment>
<feature type="transmembrane region" description="Helical" evidence="1">
    <location>
        <begin position="47"/>
        <end position="71"/>
    </location>
</feature>
<evidence type="ECO:0000313" key="3">
    <source>
        <dbReference type="Proteomes" id="UP001465668"/>
    </source>
</evidence>
<dbReference type="Proteomes" id="UP001465668">
    <property type="component" value="Unassembled WGS sequence"/>
</dbReference>
<keyword evidence="3" id="KW-1185">Reference proteome</keyword>
<keyword evidence="1" id="KW-0812">Transmembrane</keyword>
<proteinExistence type="predicted"/>